<evidence type="ECO:0000259" key="3">
    <source>
        <dbReference type="PROSITE" id="PS50164"/>
    </source>
</evidence>
<dbReference type="InterPro" id="IPR050190">
    <property type="entry name" value="UPF0213_domain"/>
</dbReference>
<dbReference type="PROSITE" id="PS50164">
    <property type="entry name" value="GIY_YIG"/>
    <property type="match status" value="1"/>
</dbReference>
<evidence type="ECO:0000256" key="1">
    <source>
        <dbReference type="ARBA" id="ARBA00007435"/>
    </source>
</evidence>
<dbReference type="EMBL" id="LDYG01000049">
    <property type="protein sequence ID" value="KUP04573.1"/>
    <property type="molecule type" value="Genomic_DNA"/>
</dbReference>
<reference evidence="4 5" key="1">
    <citation type="journal article" date="2016" name="Front. Microbiol.">
        <title>Microevolution Analysis of Bacillus coahuilensis Unveils Differences in Phosphorus Acquisition Strategies and Their Regulation.</title>
        <authorList>
            <person name="Gomez-Lunar Z."/>
            <person name="Hernandez-Gonzalez I."/>
            <person name="Rodriguez-Torres M.D."/>
            <person name="Souza V."/>
            <person name="Olmedo-Alvarez G."/>
        </authorList>
    </citation>
    <scope>NUCLEOTIDE SEQUENCE [LARGE SCALE GENOMIC DNA]</scope>
    <source>
        <strain evidence="5">p1.1.43</strain>
    </source>
</reference>
<dbReference type="CDD" id="cd10456">
    <property type="entry name" value="GIY-YIG_UPF0213"/>
    <property type="match status" value="1"/>
</dbReference>
<feature type="region of interest" description="Disordered" evidence="2">
    <location>
        <begin position="72"/>
        <end position="93"/>
    </location>
</feature>
<comment type="similarity">
    <text evidence="1">Belongs to the UPF0213 family.</text>
</comment>
<organism evidence="4 5">
    <name type="scientific">Bacillus coahuilensis p1.1.43</name>
    <dbReference type="NCBI Taxonomy" id="1150625"/>
    <lineage>
        <taxon>Bacteria</taxon>
        <taxon>Bacillati</taxon>
        <taxon>Bacillota</taxon>
        <taxon>Bacilli</taxon>
        <taxon>Bacillales</taxon>
        <taxon>Bacillaceae</taxon>
        <taxon>Bacillus</taxon>
    </lineage>
</organism>
<sequence>MTNKRHYMYVLECRDGSYYTGYTTDMVRRVHEHNTGKGAKYTKAKRPVTLKYWETFESKREAMRAEYYFKKQSRKRKIDQMSGGVNGEESKKL</sequence>
<proteinExistence type="inferred from homology"/>
<dbReference type="Proteomes" id="UP000074108">
    <property type="component" value="Unassembled WGS sequence"/>
</dbReference>
<evidence type="ECO:0000313" key="5">
    <source>
        <dbReference type="Proteomes" id="UP000074108"/>
    </source>
</evidence>
<protein>
    <submittedName>
        <fullName evidence="4">Endonuclease</fullName>
    </submittedName>
</protein>
<keyword evidence="4" id="KW-0378">Hydrolase</keyword>
<dbReference type="PANTHER" id="PTHR34477">
    <property type="entry name" value="UPF0213 PROTEIN YHBQ"/>
    <property type="match status" value="1"/>
</dbReference>
<dbReference type="InterPro" id="IPR000305">
    <property type="entry name" value="GIY-YIG_endonuc"/>
</dbReference>
<dbReference type="STRING" id="1150625.Q75_15215"/>
<dbReference type="InterPro" id="IPR035901">
    <property type="entry name" value="GIY-YIG_endonuc_sf"/>
</dbReference>
<dbReference type="SUPFAM" id="SSF82771">
    <property type="entry name" value="GIY-YIG endonuclease"/>
    <property type="match status" value="1"/>
</dbReference>
<keyword evidence="5" id="KW-1185">Reference proteome</keyword>
<dbReference type="AlphaFoldDB" id="A0A147K4Z0"/>
<evidence type="ECO:0000256" key="2">
    <source>
        <dbReference type="SAM" id="MobiDB-lite"/>
    </source>
</evidence>
<dbReference type="GO" id="GO:0004519">
    <property type="term" value="F:endonuclease activity"/>
    <property type="evidence" value="ECO:0007669"/>
    <property type="project" value="UniProtKB-KW"/>
</dbReference>
<dbReference type="Pfam" id="PF01541">
    <property type="entry name" value="GIY-YIG"/>
    <property type="match status" value="1"/>
</dbReference>
<dbReference type="RefSeq" id="WP_059351840.1">
    <property type="nucleotide sequence ID" value="NZ_LDYG01000049.1"/>
</dbReference>
<accession>A0A147K4Z0</accession>
<dbReference type="OrthoDB" id="9807770at2"/>
<keyword evidence="4" id="KW-0255">Endonuclease</keyword>
<keyword evidence="4" id="KW-0540">Nuclease</keyword>
<feature type="domain" description="GIY-YIG" evidence="3">
    <location>
        <begin position="4"/>
        <end position="79"/>
    </location>
</feature>
<comment type="caution">
    <text evidence="4">The sequence shown here is derived from an EMBL/GenBank/DDBJ whole genome shotgun (WGS) entry which is preliminary data.</text>
</comment>
<evidence type="ECO:0000313" key="4">
    <source>
        <dbReference type="EMBL" id="KUP04573.1"/>
    </source>
</evidence>
<gene>
    <name evidence="4" type="ORF">Q75_15215</name>
</gene>
<dbReference type="PANTHER" id="PTHR34477:SF1">
    <property type="entry name" value="UPF0213 PROTEIN YHBQ"/>
    <property type="match status" value="1"/>
</dbReference>
<dbReference type="PATRIC" id="fig|1150625.3.peg.3175"/>
<name>A0A147K4Z0_9BACI</name>
<dbReference type="Gene3D" id="3.40.1440.10">
    <property type="entry name" value="GIY-YIG endonuclease"/>
    <property type="match status" value="1"/>
</dbReference>